<evidence type="ECO:0000259" key="2">
    <source>
        <dbReference type="Pfam" id="PF07654"/>
    </source>
</evidence>
<proteinExistence type="predicted"/>
<dbReference type="Proteomes" id="UP000660704">
    <property type="component" value="Unassembled WGS sequence"/>
</dbReference>
<dbReference type="InterPro" id="IPR036179">
    <property type="entry name" value="Ig-like_dom_sf"/>
</dbReference>
<protein>
    <submittedName>
        <fullName evidence="3">HB2L protein</fullName>
    </submittedName>
</protein>
<feature type="signal peptide" evidence="1">
    <location>
        <begin position="1"/>
        <end position="21"/>
    </location>
</feature>
<dbReference type="InterPro" id="IPR013783">
    <property type="entry name" value="Ig-like_fold"/>
</dbReference>
<reference evidence="3" key="1">
    <citation type="submission" date="2019-09" db="EMBL/GenBank/DDBJ databases">
        <title>Bird 10,000 Genomes (B10K) Project - Family phase.</title>
        <authorList>
            <person name="Zhang G."/>
        </authorList>
    </citation>
    <scope>NUCLEOTIDE SEQUENCE</scope>
    <source>
        <strain evidence="3">B10K-DU-001-63</strain>
        <tissue evidence="3">Muscle</tissue>
    </source>
</reference>
<feature type="chain" id="PRO_5032425289" evidence="1">
    <location>
        <begin position="22"/>
        <end position="85"/>
    </location>
</feature>
<dbReference type="InterPro" id="IPR003597">
    <property type="entry name" value="Ig_C1-set"/>
</dbReference>
<sequence length="85" mass="9534">SSVSPFIVPLSVSILLMPSISQPSLSCLLCSLMDFYPAQIQLRWFQGQQELLGHVVASDVVPNRDWTHWLLVEHISLEHPLSPTP</sequence>
<feature type="non-terminal residue" evidence="3">
    <location>
        <position position="1"/>
    </location>
</feature>
<evidence type="ECO:0000313" key="3">
    <source>
        <dbReference type="EMBL" id="NXB70195.1"/>
    </source>
</evidence>
<keyword evidence="1" id="KW-0732">Signal</keyword>
<evidence type="ECO:0000313" key="4">
    <source>
        <dbReference type="Proteomes" id="UP000660704"/>
    </source>
</evidence>
<dbReference type="Gene3D" id="2.60.40.10">
    <property type="entry name" value="Immunoglobulins"/>
    <property type="match status" value="1"/>
</dbReference>
<keyword evidence="4" id="KW-1185">Reference proteome</keyword>
<feature type="domain" description="Immunoglobulin C1-set" evidence="2">
    <location>
        <begin position="25"/>
        <end position="71"/>
    </location>
</feature>
<accession>A0A851IZ87</accession>
<evidence type="ECO:0000256" key="1">
    <source>
        <dbReference type="SAM" id="SignalP"/>
    </source>
</evidence>
<name>A0A851IZ87_9PASS</name>
<dbReference type="AlphaFoldDB" id="A0A851IZ87"/>
<organism evidence="3 4">
    <name type="scientific">Donacobius atricapilla</name>
    <dbReference type="NCBI Taxonomy" id="237420"/>
    <lineage>
        <taxon>Eukaryota</taxon>
        <taxon>Metazoa</taxon>
        <taxon>Chordata</taxon>
        <taxon>Craniata</taxon>
        <taxon>Vertebrata</taxon>
        <taxon>Euteleostomi</taxon>
        <taxon>Archelosauria</taxon>
        <taxon>Archosauria</taxon>
        <taxon>Dinosauria</taxon>
        <taxon>Saurischia</taxon>
        <taxon>Theropoda</taxon>
        <taxon>Coelurosauria</taxon>
        <taxon>Aves</taxon>
        <taxon>Neognathae</taxon>
        <taxon>Neoaves</taxon>
        <taxon>Telluraves</taxon>
        <taxon>Australaves</taxon>
        <taxon>Passeriformes</taxon>
        <taxon>Mimidae</taxon>
        <taxon>Donacobius</taxon>
    </lineage>
</organism>
<feature type="non-terminal residue" evidence="3">
    <location>
        <position position="85"/>
    </location>
</feature>
<dbReference type="SUPFAM" id="SSF48726">
    <property type="entry name" value="Immunoglobulin"/>
    <property type="match status" value="1"/>
</dbReference>
<dbReference type="Pfam" id="PF07654">
    <property type="entry name" value="C1-set"/>
    <property type="match status" value="1"/>
</dbReference>
<comment type="caution">
    <text evidence="3">The sequence shown here is derived from an EMBL/GenBank/DDBJ whole genome shotgun (WGS) entry which is preliminary data.</text>
</comment>
<gene>
    <name evidence="3" type="primary">Hb2l_0</name>
    <name evidence="3" type="ORF">DONATR_R06987</name>
</gene>
<dbReference type="EMBL" id="WBMY01001315">
    <property type="protein sequence ID" value="NXB70195.1"/>
    <property type="molecule type" value="Genomic_DNA"/>
</dbReference>